<feature type="domain" description="UBC core" evidence="2">
    <location>
        <begin position="12"/>
        <end position="170"/>
    </location>
</feature>
<dbReference type="Gene3D" id="3.10.110.10">
    <property type="entry name" value="Ubiquitin Conjugating Enzyme"/>
    <property type="match status" value="1"/>
</dbReference>
<evidence type="ECO:0000313" key="4">
    <source>
        <dbReference type="Proteomes" id="UP000887229"/>
    </source>
</evidence>
<feature type="region of interest" description="Disordered" evidence="1">
    <location>
        <begin position="227"/>
        <end position="270"/>
    </location>
</feature>
<evidence type="ECO:0000259" key="2">
    <source>
        <dbReference type="PROSITE" id="PS50127"/>
    </source>
</evidence>
<organism evidence="3 4">
    <name type="scientific">Emericellopsis atlantica</name>
    <dbReference type="NCBI Taxonomy" id="2614577"/>
    <lineage>
        <taxon>Eukaryota</taxon>
        <taxon>Fungi</taxon>
        <taxon>Dikarya</taxon>
        <taxon>Ascomycota</taxon>
        <taxon>Pezizomycotina</taxon>
        <taxon>Sordariomycetes</taxon>
        <taxon>Hypocreomycetidae</taxon>
        <taxon>Hypocreales</taxon>
        <taxon>Bionectriaceae</taxon>
        <taxon>Emericellopsis</taxon>
    </lineage>
</organism>
<evidence type="ECO:0000313" key="3">
    <source>
        <dbReference type="EMBL" id="KAG9259284.1"/>
    </source>
</evidence>
<dbReference type="EMBL" id="MU251242">
    <property type="protein sequence ID" value="KAG9259284.1"/>
    <property type="molecule type" value="Genomic_DNA"/>
</dbReference>
<dbReference type="CDD" id="cd23814">
    <property type="entry name" value="UEV_AKTIP"/>
    <property type="match status" value="1"/>
</dbReference>
<dbReference type="Proteomes" id="UP000887229">
    <property type="component" value="Unassembled WGS sequence"/>
</dbReference>
<proteinExistence type="predicted"/>
<sequence>MVPLSMGSLPSVRRQHLLSEFAGLKQACPEGVYVSLTPGDPTLWSAVLFVRDGPYAPAVLRFHISFPSSYPNLPPVVTFSSDIFHPLITPLTTYMYSTDVHEGGTASATDDERLPPGGFSLRHGFPHWFGRGNRNGPTEDQKIHEKQMLATPKPVGHATMITPESAGKAAAASYTKTSTSHVSAYDILKYIRGTFDDEELLDAVPLEAAGNPGAWHAWRTHRRKLGKIRDEPVQDQDGADAAASSTIEEDIPASASDQDPKARSQSTVRKPGEWNWEGVWEDRVRKGVQASLSESVLYGGATALPDELIKFLPLEESEVDSVKENIRRTLGAST</sequence>
<comment type="caution">
    <text evidence="3">The sequence shown here is derived from an EMBL/GenBank/DDBJ whole genome shotgun (WGS) entry which is preliminary data.</text>
</comment>
<protein>
    <submittedName>
        <fullName evidence="3">Ubiquitin-conjugating enzyme/RWD-like protein</fullName>
    </submittedName>
</protein>
<dbReference type="OrthoDB" id="5596422at2759"/>
<gene>
    <name evidence="3" type="ORF">F5Z01DRAFT_34121</name>
</gene>
<dbReference type="PROSITE" id="PS50127">
    <property type="entry name" value="UBC_2"/>
    <property type="match status" value="1"/>
</dbReference>
<dbReference type="InterPro" id="IPR016135">
    <property type="entry name" value="UBQ-conjugating_enzyme/RWD"/>
</dbReference>
<evidence type="ECO:0000256" key="1">
    <source>
        <dbReference type="SAM" id="MobiDB-lite"/>
    </source>
</evidence>
<name>A0A9P7ZVU7_9HYPO</name>
<keyword evidence="4" id="KW-1185">Reference proteome</keyword>
<dbReference type="RefSeq" id="XP_046123208.1">
    <property type="nucleotide sequence ID" value="XM_046259209.1"/>
</dbReference>
<dbReference type="GeneID" id="70290112"/>
<accession>A0A9P7ZVU7</accession>
<dbReference type="SUPFAM" id="SSF54495">
    <property type="entry name" value="UBC-like"/>
    <property type="match status" value="1"/>
</dbReference>
<dbReference type="Pfam" id="PF00179">
    <property type="entry name" value="UQ_con"/>
    <property type="match status" value="1"/>
</dbReference>
<dbReference type="InterPro" id="IPR000608">
    <property type="entry name" value="UBC"/>
</dbReference>
<dbReference type="AlphaFoldDB" id="A0A9P7ZVU7"/>
<reference evidence="3" key="1">
    <citation type="journal article" date="2021" name="IMA Fungus">
        <title>Genomic characterization of three marine fungi, including Emericellopsis atlantica sp. nov. with signatures of a generalist lifestyle and marine biomass degradation.</title>
        <authorList>
            <person name="Hagestad O.C."/>
            <person name="Hou L."/>
            <person name="Andersen J.H."/>
            <person name="Hansen E.H."/>
            <person name="Altermark B."/>
            <person name="Li C."/>
            <person name="Kuhnert E."/>
            <person name="Cox R.J."/>
            <person name="Crous P.W."/>
            <person name="Spatafora J.W."/>
            <person name="Lail K."/>
            <person name="Amirebrahimi M."/>
            <person name="Lipzen A."/>
            <person name="Pangilinan J."/>
            <person name="Andreopoulos W."/>
            <person name="Hayes R.D."/>
            <person name="Ng V."/>
            <person name="Grigoriev I.V."/>
            <person name="Jackson S.A."/>
            <person name="Sutton T.D.S."/>
            <person name="Dobson A.D.W."/>
            <person name="Rama T."/>
        </authorList>
    </citation>
    <scope>NUCLEOTIDE SEQUENCE</scope>
    <source>
        <strain evidence="3">TS7</strain>
    </source>
</reference>